<proteinExistence type="predicted"/>
<feature type="non-terminal residue" evidence="1">
    <location>
        <position position="81"/>
    </location>
</feature>
<evidence type="ECO:0000313" key="1">
    <source>
        <dbReference type="EMBL" id="CAH3139171.1"/>
    </source>
</evidence>
<organism evidence="1 2">
    <name type="scientific">Porites lobata</name>
    <dbReference type="NCBI Taxonomy" id="104759"/>
    <lineage>
        <taxon>Eukaryota</taxon>
        <taxon>Metazoa</taxon>
        <taxon>Cnidaria</taxon>
        <taxon>Anthozoa</taxon>
        <taxon>Hexacorallia</taxon>
        <taxon>Scleractinia</taxon>
        <taxon>Fungiina</taxon>
        <taxon>Poritidae</taxon>
        <taxon>Porites</taxon>
    </lineage>
</organism>
<dbReference type="Proteomes" id="UP001159405">
    <property type="component" value="Unassembled WGS sequence"/>
</dbReference>
<gene>
    <name evidence="1" type="ORF">PLOB_00040480</name>
</gene>
<accession>A0ABN8PEA1</accession>
<protein>
    <submittedName>
        <fullName evidence="1">Uncharacterized protein</fullName>
    </submittedName>
</protein>
<reference evidence="1 2" key="1">
    <citation type="submission" date="2022-05" db="EMBL/GenBank/DDBJ databases">
        <authorList>
            <consortium name="Genoscope - CEA"/>
            <person name="William W."/>
        </authorList>
    </citation>
    <scope>NUCLEOTIDE SEQUENCE [LARGE SCALE GENOMIC DNA]</scope>
</reference>
<sequence>TFEAHQEQDKSKAELSLTEEQVETLKQVSSLVGMFQQEALNEKQTRLLAQLKALEKDRLATDAWKIIAALKKEKGDLEASI</sequence>
<name>A0ABN8PEA1_9CNID</name>
<comment type="caution">
    <text evidence="1">The sequence shown here is derived from an EMBL/GenBank/DDBJ whole genome shotgun (WGS) entry which is preliminary data.</text>
</comment>
<evidence type="ECO:0000313" key="2">
    <source>
        <dbReference type="Proteomes" id="UP001159405"/>
    </source>
</evidence>
<keyword evidence="2" id="KW-1185">Reference proteome</keyword>
<dbReference type="EMBL" id="CALNXK010000062">
    <property type="protein sequence ID" value="CAH3139171.1"/>
    <property type="molecule type" value="Genomic_DNA"/>
</dbReference>
<feature type="non-terminal residue" evidence="1">
    <location>
        <position position="1"/>
    </location>
</feature>